<reference evidence="1 2" key="1">
    <citation type="journal article" date="2020" name="Nature">
        <title>Six reference-quality genomes reveal evolution of bat adaptations.</title>
        <authorList>
            <person name="Jebb D."/>
            <person name="Huang Z."/>
            <person name="Pippel M."/>
            <person name="Hughes G.M."/>
            <person name="Lavrichenko K."/>
            <person name="Devanna P."/>
            <person name="Winkler S."/>
            <person name="Jermiin L.S."/>
            <person name="Skirmuntt E.C."/>
            <person name="Katzourakis A."/>
            <person name="Burkitt-Gray L."/>
            <person name="Ray D.A."/>
            <person name="Sullivan K.A.M."/>
            <person name="Roscito J.G."/>
            <person name="Kirilenko B.M."/>
            <person name="Davalos L.M."/>
            <person name="Corthals A.P."/>
            <person name="Power M.L."/>
            <person name="Jones G."/>
            <person name="Ransome R.D."/>
            <person name="Dechmann D.K.N."/>
            <person name="Locatelli A.G."/>
            <person name="Puechmaille S.J."/>
            <person name="Fedrigo O."/>
            <person name="Jarvis E.D."/>
            <person name="Hiller M."/>
            <person name="Vernes S.C."/>
            <person name="Myers E.W."/>
            <person name="Teeling E.C."/>
        </authorList>
    </citation>
    <scope>NUCLEOTIDE SEQUENCE [LARGE SCALE GENOMIC DNA]</scope>
    <source>
        <strain evidence="1">MRouAeg1</strain>
        <tissue evidence="1">Muscle</tissue>
    </source>
</reference>
<evidence type="ECO:0000313" key="1">
    <source>
        <dbReference type="EMBL" id="KAF6418765.1"/>
    </source>
</evidence>
<dbReference type="Proteomes" id="UP000593571">
    <property type="component" value="Unassembled WGS sequence"/>
</dbReference>
<protein>
    <submittedName>
        <fullName evidence="1">Uncharacterized protein</fullName>
    </submittedName>
</protein>
<dbReference type="EMBL" id="JACASE010000013">
    <property type="protein sequence ID" value="KAF6418765.1"/>
    <property type="molecule type" value="Genomic_DNA"/>
</dbReference>
<accession>A0A7J8D6S3</accession>
<name>A0A7J8D6S3_ROUAE</name>
<organism evidence="1 2">
    <name type="scientific">Rousettus aegyptiacus</name>
    <name type="common">Egyptian fruit bat</name>
    <name type="synonym">Pteropus aegyptiacus</name>
    <dbReference type="NCBI Taxonomy" id="9407"/>
    <lineage>
        <taxon>Eukaryota</taxon>
        <taxon>Metazoa</taxon>
        <taxon>Chordata</taxon>
        <taxon>Craniata</taxon>
        <taxon>Vertebrata</taxon>
        <taxon>Euteleostomi</taxon>
        <taxon>Mammalia</taxon>
        <taxon>Eutheria</taxon>
        <taxon>Laurasiatheria</taxon>
        <taxon>Chiroptera</taxon>
        <taxon>Yinpterochiroptera</taxon>
        <taxon>Pteropodoidea</taxon>
        <taxon>Pteropodidae</taxon>
        <taxon>Rousettinae</taxon>
        <taxon>Rousettus</taxon>
    </lineage>
</organism>
<sequence>MCVCVNCVRNHEFMLTSPIPIHYPPPIESFFPSLCPIPHPYPPSSTLRILVPKSINILFTRFYHILPQISCCFTYTTTKAQLLQRVQDLFAVVLTLFSTKGMLLKDAFCSDLCWLLFCSSMWLSYSWQYNWVHLFRLLSFKVFFPPLILTD</sequence>
<evidence type="ECO:0000313" key="2">
    <source>
        <dbReference type="Proteomes" id="UP000593571"/>
    </source>
</evidence>
<gene>
    <name evidence="1" type="ORF">HJG63_008787</name>
</gene>
<dbReference type="AlphaFoldDB" id="A0A7J8D6S3"/>
<comment type="caution">
    <text evidence="1">The sequence shown here is derived from an EMBL/GenBank/DDBJ whole genome shotgun (WGS) entry which is preliminary data.</text>
</comment>
<keyword evidence="2" id="KW-1185">Reference proteome</keyword>
<proteinExistence type="predicted"/>